<dbReference type="Gene3D" id="1.10.532.10">
    <property type="entry name" value="STAT transcription factor, N-terminal domain"/>
    <property type="match status" value="1"/>
</dbReference>
<dbReference type="InterPro" id="IPR013799">
    <property type="entry name" value="STAT_TF_prot_interaction"/>
</dbReference>
<dbReference type="Pfam" id="PF02865">
    <property type="entry name" value="STAT_int"/>
    <property type="match status" value="1"/>
</dbReference>
<evidence type="ECO:0000256" key="1">
    <source>
        <dbReference type="ARBA" id="ARBA00022999"/>
    </source>
</evidence>
<proteinExistence type="predicted"/>
<organism evidence="4 5">
    <name type="scientific">Leptotrombidium deliense</name>
    <dbReference type="NCBI Taxonomy" id="299467"/>
    <lineage>
        <taxon>Eukaryota</taxon>
        <taxon>Metazoa</taxon>
        <taxon>Ecdysozoa</taxon>
        <taxon>Arthropoda</taxon>
        <taxon>Chelicerata</taxon>
        <taxon>Arachnida</taxon>
        <taxon>Acari</taxon>
        <taxon>Acariformes</taxon>
        <taxon>Trombidiformes</taxon>
        <taxon>Prostigmata</taxon>
        <taxon>Anystina</taxon>
        <taxon>Parasitengona</taxon>
        <taxon>Trombiculoidea</taxon>
        <taxon>Trombiculidae</taxon>
        <taxon>Leptotrombidium</taxon>
    </lineage>
</organism>
<accession>A0A443RYY6</accession>
<sequence length="331" mass="38825">MKTPLWNKVKQLPEVRKQCLVPLYNQIPFVIRSSLPEFFEAYPWYQINMNEPTHRELVNNAFFVLIQNLRTKLVDKQNAANLELMTTTENLANMFYNRSADFVNTINYMLQQEMNEVIAELEYFGSENKITNLDIENNIEVLNLRVQQCKFETQKLHYAKEQYLIKCQDLAKRHIYLQQFPANGQMKDIKHKYQLDTSALELSLKSHVVEIKKSVEHLRQTITAVKAVQNYVLKQHLGSWIHHQKLEALGYPPMCNLQTIQLWCESIAKILWDIKIQLETIITTCDRFHNALKDEVAVMRSGLINQIINLVSETFIVEKQPPQVVKTSTQF</sequence>
<dbReference type="Pfam" id="PF01017">
    <property type="entry name" value="STAT_alpha"/>
    <property type="match status" value="1"/>
</dbReference>
<dbReference type="InterPro" id="IPR036535">
    <property type="entry name" value="STAT_N_sf"/>
</dbReference>
<dbReference type="AlphaFoldDB" id="A0A443RYY6"/>
<dbReference type="PANTHER" id="PTHR11801">
    <property type="entry name" value="SIGNAL TRANSDUCER AND ACTIVATOR OF TRANSCRIPTION"/>
    <property type="match status" value="1"/>
</dbReference>
<evidence type="ECO:0000313" key="5">
    <source>
        <dbReference type="Proteomes" id="UP000288716"/>
    </source>
</evidence>
<dbReference type="InterPro" id="IPR001217">
    <property type="entry name" value="STAT"/>
</dbReference>
<keyword evidence="1" id="KW-0727">SH2 domain</keyword>
<name>A0A443RYY6_9ACAR</name>
<evidence type="ECO:0000313" key="4">
    <source>
        <dbReference type="EMBL" id="RWS20469.1"/>
    </source>
</evidence>
<reference evidence="4 5" key="1">
    <citation type="journal article" date="2018" name="Gigascience">
        <title>Genomes of trombidid mites reveal novel predicted allergens and laterally-transferred genes associated with secondary metabolism.</title>
        <authorList>
            <person name="Dong X."/>
            <person name="Chaisiri K."/>
            <person name="Xia D."/>
            <person name="Armstrong S.D."/>
            <person name="Fang Y."/>
            <person name="Donnelly M.J."/>
            <person name="Kadowaki T."/>
            <person name="McGarry J.W."/>
            <person name="Darby A.C."/>
            <person name="Makepeace B.L."/>
        </authorList>
    </citation>
    <scope>NUCLEOTIDE SEQUENCE [LARGE SCALE GENOMIC DNA]</scope>
    <source>
        <strain evidence="4">UoL-UT</strain>
    </source>
</reference>
<dbReference type="InterPro" id="IPR013800">
    <property type="entry name" value="STAT_TF_alpha"/>
</dbReference>
<dbReference type="GO" id="GO:0003700">
    <property type="term" value="F:DNA-binding transcription factor activity"/>
    <property type="evidence" value="ECO:0007669"/>
    <property type="project" value="InterPro"/>
</dbReference>
<dbReference type="Proteomes" id="UP000288716">
    <property type="component" value="Unassembled WGS sequence"/>
</dbReference>
<comment type="caution">
    <text evidence="4">The sequence shown here is derived from an EMBL/GenBank/DDBJ whole genome shotgun (WGS) entry which is preliminary data.</text>
</comment>
<evidence type="ECO:0000259" key="2">
    <source>
        <dbReference type="Pfam" id="PF01017"/>
    </source>
</evidence>
<dbReference type="InterPro" id="IPR015988">
    <property type="entry name" value="STAT_TF_CC"/>
</dbReference>
<dbReference type="SUPFAM" id="SSF48092">
    <property type="entry name" value="Transcription factor STAT-4 N-domain"/>
    <property type="match status" value="1"/>
</dbReference>
<feature type="domain" description="STAT transcription factor protein interaction" evidence="3">
    <location>
        <begin position="5"/>
        <end position="117"/>
    </location>
</feature>
<dbReference type="GO" id="GO:0007165">
    <property type="term" value="P:signal transduction"/>
    <property type="evidence" value="ECO:0007669"/>
    <property type="project" value="InterPro"/>
</dbReference>
<feature type="domain" description="STAT transcription factor all-alpha" evidence="2">
    <location>
        <begin position="136"/>
        <end position="309"/>
    </location>
</feature>
<keyword evidence="5" id="KW-1185">Reference proteome</keyword>
<evidence type="ECO:0000259" key="3">
    <source>
        <dbReference type="Pfam" id="PF02865"/>
    </source>
</evidence>
<protein>
    <submittedName>
        <fullName evidence="4">Signal transducer and activator of transcription 5A-like protein</fullName>
    </submittedName>
</protein>
<dbReference type="VEuPathDB" id="VectorBase:LDEU011571"/>
<dbReference type="STRING" id="299467.A0A443RYY6"/>
<gene>
    <name evidence="4" type="ORF">B4U80_12068</name>
</gene>
<dbReference type="EMBL" id="NCKV01017353">
    <property type="protein sequence ID" value="RWS20469.1"/>
    <property type="molecule type" value="Genomic_DNA"/>
</dbReference>
<feature type="non-terminal residue" evidence="4">
    <location>
        <position position="331"/>
    </location>
</feature>
<dbReference type="SUPFAM" id="SSF47655">
    <property type="entry name" value="STAT"/>
    <property type="match status" value="1"/>
</dbReference>
<dbReference type="Gene3D" id="1.20.1050.20">
    <property type="entry name" value="STAT transcription factor, all-alpha domain"/>
    <property type="match status" value="1"/>
</dbReference>